<gene>
    <name evidence="2" type="ORF">SAMN04488693_10514</name>
</gene>
<keyword evidence="3" id="KW-1185">Reference proteome</keyword>
<dbReference type="EMBL" id="FNDT01000005">
    <property type="protein sequence ID" value="SDH99910.1"/>
    <property type="molecule type" value="Genomic_DNA"/>
</dbReference>
<protein>
    <recommendedName>
        <fullName evidence="4">DUF2975 domain-containing protein</fullName>
    </recommendedName>
</protein>
<proteinExistence type="predicted"/>
<dbReference type="STRING" id="335973.SAMN04488693_10514"/>
<organism evidence="2 3">
    <name type="scientific">Arthrobacter subterraneus</name>
    <dbReference type="NCBI Taxonomy" id="335973"/>
    <lineage>
        <taxon>Bacteria</taxon>
        <taxon>Bacillati</taxon>
        <taxon>Actinomycetota</taxon>
        <taxon>Actinomycetes</taxon>
        <taxon>Micrococcales</taxon>
        <taxon>Micrococcaceae</taxon>
        <taxon>Arthrobacter</taxon>
    </lineage>
</organism>
<feature type="transmembrane region" description="Helical" evidence="1">
    <location>
        <begin position="170"/>
        <end position="191"/>
    </location>
</feature>
<keyword evidence="1" id="KW-0812">Transmembrane</keyword>
<keyword evidence="1" id="KW-1133">Transmembrane helix</keyword>
<reference evidence="2 3" key="1">
    <citation type="submission" date="2016-10" db="EMBL/GenBank/DDBJ databases">
        <authorList>
            <person name="de Groot N.N."/>
        </authorList>
    </citation>
    <scope>NUCLEOTIDE SEQUENCE [LARGE SCALE GENOMIC DNA]</scope>
    <source>
        <strain evidence="2 3">NP_1H</strain>
    </source>
</reference>
<feature type="transmembrane region" description="Helical" evidence="1">
    <location>
        <begin position="134"/>
        <end position="158"/>
    </location>
</feature>
<evidence type="ECO:0000256" key="1">
    <source>
        <dbReference type="SAM" id="Phobius"/>
    </source>
</evidence>
<dbReference type="Proteomes" id="UP000199258">
    <property type="component" value="Unassembled WGS sequence"/>
</dbReference>
<evidence type="ECO:0000313" key="2">
    <source>
        <dbReference type="EMBL" id="SDH99910.1"/>
    </source>
</evidence>
<sequence length="252" mass="26331">MAHWFSTVAHCFHGGAGLLTAARSDHYIIDSRYYRLSIIQGDFMERSRGASPKTKKVVSRVDATALMVASAVAAIATTALTVTGIIETFTGPATLTLPVASTQQQPAGLQLGAEGRFTAVEVTLPAVPSGEAALLAWAGVLSQVGILAVLVLLFLLAFRLRGENLFTPGSVWIVGACGAVLAIAGTVGQVIDSVARNRLAELVGANQRTPDESIIFMADFNIGPVMAGIVLVLVAGVFQFGLRLQKDAEGLV</sequence>
<evidence type="ECO:0008006" key="4">
    <source>
        <dbReference type="Google" id="ProtNLM"/>
    </source>
</evidence>
<dbReference type="AlphaFoldDB" id="A0A1G8H093"/>
<accession>A0A1G8H093</accession>
<keyword evidence="1" id="KW-0472">Membrane</keyword>
<evidence type="ECO:0000313" key="3">
    <source>
        <dbReference type="Proteomes" id="UP000199258"/>
    </source>
</evidence>
<name>A0A1G8H093_9MICC</name>
<feature type="transmembrane region" description="Helical" evidence="1">
    <location>
        <begin position="63"/>
        <end position="86"/>
    </location>
</feature>
<feature type="transmembrane region" description="Helical" evidence="1">
    <location>
        <begin position="222"/>
        <end position="242"/>
    </location>
</feature>